<dbReference type="PANTHER" id="PTHR40254:SF1">
    <property type="entry name" value="BLR0577 PROTEIN"/>
    <property type="match status" value="1"/>
</dbReference>
<keyword evidence="3" id="KW-1185">Reference proteome</keyword>
<gene>
    <name evidence="2" type="ORF">Lysil_0094</name>
</gene>
<dbReference type="AlphaFoldDB" id="A0A2K1Q091"/>
<comment type="caution">
    <text evidence="2">The sequence shown here is derived from an EMBL/GenBank/DDBJ whole genome shotgun (WGS) entry which is preliminary data.</text>
</comment>
<dbReference type="SUPFAM" id="SSF51905">
    <property type="entry name" value="FAD/NAD(P)-binding domain"/>
    <property type="match status" value="1"/>
</dbReference>
<protein>
    <recommendedName>
        <fullName evidence="1">FAD-dependent urate hydroxylase HpyO/Asp monooxygenase CreE-like FAD/NAD(P)-binding domain-containing protein</fullName>
    </recommendedName>
</protein>
<reference evidence="2 3" key="1">
    <citation type="submission" date="2017-08" db="EMBL/GenBank/DDBJ databases">
        <title>Lysobacter sylvestris genome.</title>
        <authorList>
            <person name="Zhang D.-C."/>
            <person name="Albuquerque L."/>
            <person name="Franca L."/>
            <person name="Froufe H.J.C."/>
            <person name="Barroso C."/>
            <person name="Egas C."/>
            <person name="Da Costa M."/>
            <person name="Margesin R."/>
        </authorList>
    </citation>
    <scope>NUCLEOTIDE SEQUENCE [LARGE SCALE GENOMIC DNA]</scope>
    <source>
        <strain evidence="2 3">AM20-91</strain>
    </source>
</reference>
<sequence length="428" mass="46490">MLIAGAGFSGLALAAQLLEHGEHVVLIGRAEHFARGTAYGDAWREHLLNVPADRMGLRAGAPAAFADWLGLRDDARRQFRPRLEFGDYLAQELDALRARHGDRLRCIPANITAITRTANPGWQVALDSGETVASDRLVLALGAAATPDTQSNSAIIRQPWARGALSTIAADSSVLILGTGLTMIDMVLALQVQGHRGPITALSRRGRLPLLHPQPPLPPTPPPTALLGALERGDVRTALRQFRVAVDGGSSPASLADGLRPLIPQLWRGWPLSARRRFLRHLRPWWDSVRHRVAREVFSTLKRLQGDGRLRIRAGHLIDHAAGHAHIRWRGERDIAKIPADFVIDATGWDGERSRYAAHPALAALIADGIVRIDPLGLGLDCDSDGRIPGVDGLHLIGFLRRGECWESTAVPELRAQAAALAERLAAY</sequence>
<dbReference type="Pfam" id="PF13454">
    <property type="entry name" value="NAD_binding_9"/>
    <property type="match status" value="1"/>
</dbReference>
<dbReference type="InterPro" id="IPR036188">
    <property type="entry name" value="FAD/NAD-bd_sf"/>
</dbReference>
<dbReference type="InterPro" id="IPR052189">
    <property type="entry name" value="L-asp_N-monooxygenase_NS-form"/>
</dbReference>
<evidence type="ECO:0000313" key="2">
    <source>
        <dbReference type="EMBL" id="PNS08465.1"/>
    </source>
</evidence>
<name>A0A2K1Q091_9GAMM</name>
<evidence type="ECO:0000259" key="1">
    <source>
        <dbReference type="Pfam" id="PF13454"/>
    </source>
</evidence>
<dbReference type="Proteomes" id="UP000236220">
    <property type="component" value="Unassembled WGS sequence"/>
</dbReference>
<evidence type="ECO:0000313" key="3">
    <source>
        <dbReference type="Proteomes" id="UP000236220"/>
    </source>
</evidence>
<dbReference type="Gene3D" id="3.50.50.60">
    <property type="entry name" value="FAD/NAD(P)-binding domain"/>
    <property type="match status" value="1"/>
</dbReference>
<proteinExistence type="predicted"/>
<feature type="domain" description="FAD-dependent urate hydroxylase HpyO/Asp monooxygenase CreE-like FAD/NAD(P)-binding" evidence="1">
    <location>
        <begin position="3"/>
        <end position="143"/>
    </location>
</feature>
<dbReference type="PANTHER" id="PTHR40254">
    <property type="entry name" value="BLR0577 PROTEIN"/>
    <property type="match status" value="1"/>
</dbReference>
<dbReference type="InterPro" id="IPR038732">
    <property type="entry name" value="HpyO/CreE_NAD-binding"/>
</dbReference>
<organism evidence="2 3">
    <name type="scientific">Solilutibacter silvestris</name>
    <dbReference type="NCBI Taxonomy" id="1645665"/>
    <lineage>
        <taxon>Bacteria</taxon>
        <taxon>Pseudomonadati</taxon>
        <taxon>Pseudomonadota</taxon>
        <taxon>Gammaproteobacteria</taxon>
        <taxon>Lysobacterales</taxon>
        <taxon>Lysobacteraceae</taxon>
        <taxon>Solilutibacter</taxon>
    </lineage>
</organism>
<dbReference type="EMBL" id="NPZB01000001">
    <property type="protein sequence ID" value="PNS08465.1"/>
    <property type="molecule type" value="Genomic_DNA"/>
</dbReference>
<accession>A0A2K1Q091</accession>